<sequence>MKSSNTSNFMRMYS</sequence>
<reference evidence="1" key="2">
    <citation type="journal article" date="2015" name="Fish Shellfish Immunol.">
        <title>Early steps in the European eel (Anguilla anguilla)-Vibrio vulnificus interaction in the gills: Role of the RtxA13 toxin.</title>
        <authorList>
            <person name="Callol A."/>
            <person name="Pajuelo D."/>
            <person name="Ebbesson L."/>
            <person name="Teles M."/>
            <person name="MacKenzie S."/>
            <person name="Amaro C."/>
        </authorList>
    </citation>
    <scope>NUCLEOTIDE SEQUENCE</scope>
</reference>
<reference evidence="1" key="1">
    <citation type="submission" date="2014-11" db="EMBL/GenBank/DDBJ databases">
        <authorList>
            <person name="Amaro Gonzalez C."/>
        </authorList>
    </citation>
    <scope>NUCLEOTIDE SEQUENCE</scope>
</reference>
<name>A0A0E9V6B5_ANGAN</name>
<protein>
    <submittedName>
        <fullName evidence="1">Uncharacterized protein</fullName>
    </submittedName>
</protein>
<dbReference type="EMBL" id="GBXM01035041">
    <property type="protein sequence ID" value="JAH73536.1"/>
    <property type="molecule type" value="Transcribed_RNA"/>
</dbReference>
<evidence type="ECO:0000313" key="1">
    <source>
        <dbReference type="EMBL" id="JAH73536.1"/>
    </source>
</evidence>
<accession>A0A0E9V6B5</accession>
<proteinExistence type="predicted"/>
<organism evidence="1">
    <name type="scientific">Anguilla anguilla</name>
    <name type="common">European freshwater eel</name>
    <name type="synonym">Muraena anguilla</name>
    <dbReference type="NCBI Taxonomy" id="7936"/>
    <lineage>
        <taxon>Eukaryota</taxon>
        <taxon>Metazoa</taxon>
        <taxon>Chordata</taxon>
        <taxon>Craniata</taxon>
        <taxon>Vertebrata</taxon>
        <taxon>Euteleostomi</taxon>
        <taxon>Actinopterygii</taxon>
        <taxon>Neopterygii</taxon>
        <taxon>Teleostei</taxon>
        <taxon>Anguilliformes</taxon>
        <taxon>Anguillidae</taxon>
        <taxon>Anguilla</taxon>
    </lineage>
</organism>